<reference evidence="3 4" key="1">
    <citation type="submission" date="2015-04" db="EMBL/GenBank/DDBJ databases">
        <title>Complete genome sequence of Schizopora paradoxa KUC8140, a cosmopolitan wood degrader in East Asia.</title>
        <authorList>
            <consortium name="DOE Joint Genome Institute"/>
            <person name="Min B."/>
            <person name="Park H."/>
            <person name="Jang Y."/>
            <person name="Kim J.-J."/>
            <person name="Kim K.H."/>
            <person name="Pangilinan J."/>
            <person name="Lipzen A."/>
            <person name="Riley R."/>
            <person name="Grigoriev I.V."/>
            <person name="Spatafora J.W."/>
            <person name="Choi I.-G."/>
        </authorList>
    </citation>
    <scope>NUCLEOTIDE SEQUENCE [LARGE SCALE GENOMIC DNA]</scope>
    <source>
        <strain evidence="3 4">KUC8140</strain>
    </source>
</reference>
<evidence type="ECO:0000313" key="4">
    <source>
        <dbReference type="Proteomes" id="UP000053477"/>
    </source>
</evidence>
<keyword evidence="4" id="KW-1185">Reference proteome</keyword>
<feature type="transmembrane region" description="Helical" evidence="1">
    <location>
        <begin position="336"/>
        <end position="356"/>
    </location>
</feature>
<feature type="transmembrane region" description="Helical" evidence="1">
    <location>
        <begin position="431"/>
        <end position="449"/>
    </location>
</feature>
<dbReference type="OrthoDB" id="3350812at2759"/>
<dbReference type="InParanoid" id="A0A0H2RSK2"/>
<organism evidence="3 4">
    <name type="scientific">Schizopora paradoxa</name>
    <dbReference type="NCBI Taxonomy" id="27342"/>
    <lineage>
        <taxon>Eukaryota</taxon>
        <taxon>Fungi</taxon>
        <taxon>Dikarya</taxon>
        <taxon>Basidiomycota</taxon>
        <taxon>Agaricomycotina</taxon>
        <taxon>Agaricomycetes</taxon>
        <taxon>Hymenochaetales</taxon>
        <taxon>Schizoporaceae</taxon>
        <taxon>Schizopora</taxon>
    </lineage>
</organism>
<name>A0A0H2RSK2_9AGAM</name>
<feature type="transmembrane region" description="Helical" evidence="1">
    <location>
        <begin position="274"/>
        <end position="292"/>
    </location>
</feature>
<gene>
    <name evidence="3" type="ORF">SCHPADRAFT_941236</name>
</gene>
<dbReference type="InterPro" id="IPR045340">
    <property type="entry name" value="DUF6533"/>
</dbReference>
<proteinExistence type="predicted"/>
<keyword evidence="1" id="KW-0812">Transmembrane</keyword>
<protein>
    <recommendedName>
        <fullName evidence="2">DUF6533 domain-containing protein</fullName>
    </recommendedName>
</protein>
<feature type="transmembrane region" description="Helical" evidence="1">
    <location>
        <begin position="456"/>
        <end position="477"/>
    </location>
</feature>
<feature type="transmembrane region" description="Helical" evidence="1">
    <location>
        <begin position="52"/>
        <end position="73"/>
    </location>
</feature>
<dbReference type="AlphaFoldDB" id="A0A0H2RSK2"/>
<dbReference type="Pfam" id="PF20151">
    <property type="entry name" value="DUF6533"/>
    <property type="match status" value="2"/>
</dbReference>
<accession>A0A0H2RSK2</accession>
<feature type="transmembrane region" description="Helical" evidence="1">
    <location>
        <begin position="207"/>
        <end position="224"/>
    </location>
</feature>
<feature type="transmembrane region" description="Helical" evidence="1">
    <location>
        <begin position="236"/>
        <end position="253"/>
    </location>
</feature>
<dbReference type="EMBL" id="KQ085978">
    <property type="protein sequence ID" value="KLO12398.1"/>
    <property type="molecule type" value="Genomic_DNA"/>
</dbReference>
<feature type="domain" description="DUF6533" evidence="2">
    <location>
        <begin position="18"/>
        <end position="63"/>
    </location>
</feature>
<evidence type="ECO:0000313" key="3">
    <source>
        <dbReference type="EMBL" id="KLO12398.1"/>
    </source>
</evidence>
<feature type="transmembrane region" description="Helical" evidence="1">
    <location>
        <begin position="88"/>
        <end position="106"/>
    </location>
</feature>
<sequence length="508" mass="56967">MQTANSSISHLLQEAVNYSTVAGTVLLAYDVIINLSDEVDLIWSRRWSSGKIIYILARYFGIVEVAVTLFYSFSANLTVESCRMPYDMAVWLMIIGIPICHCVLIIRTFAIWEQNNAVLAYMCFIQMAGIGVKSVLITKTLKSATFIPSPIPNIAACVPSLHVNTAGFAYCIDVAFEFQILCLSLYKGFFQWKSISTPLIRTLFGDSLVYFAVMFCISLANTIVDSKMYNSFSPSNLSVAGIILLVYDVIINLSEEIELIWLYRWSFGKVIYILTRYSVFVDAVVILFYSFSAELAVKSCHVPYDLAVCSIIIGIAICQCVLVVRTYAIWERKTIVLAYLCIIQGASFAIKAVIAVQTLKSNTFIHSPEPTIAACISSLSTRNTFISYCVDVGFEFRITPPEILCLSLYKGFFQWRSISTPLAHTIYRDGFIYFVVMFCISLADVVVTTKMFNSPYSAVVIVVQLVFHSIFATRIIINLRKVVAEKHFPTTISTVSFRDRQSRSGEDA</sequence>
<keyword evidence="1" id="KW-0472">Membrane</keyword>
<evidence type="ECO:0000259" key="2">
    <source>
        <dbReference type="Pfam" id="PF20151"/>
    </source>
</evidence>
<feature type="transmembrane region" description="Helical" evidence="1">
    <location>
        <begin position="304"/>
        <end position="324"/>
    </location>
</feature>
<feature type="transmembrane region" description="Helical" evidence="1">
    <location>
        <begin position="118"/>
        <end position="137"/>
    </location>
</feature>
<feature type="domain" description="DUF6533" evidence="2">
    <location>
        <begin position="237"/>
        <end position="280"/>
    </location>
</feature>
<evidence type="ECO:0000256" key="1">
    <source>
        <dbReference type="SAM" id="Phobius"/>
    </source>
</evidence>
<dbReference type="Proteomes" id="UP000053477">
    <property type="component" value="Unassembled WGS sequence"/>
</dbReference>
<keyword evidence="1" id="KW-1133">Transmembrane helix</keyword>